<gene>
    <name evidence="2" type="ORF">SAMN02787118_101394</name>
</gene>
<dbReference type="Proteomes" id="UP000181942">
    <property type="component" value="Unassembled WGS sequence"/>
</dbReference>
<proteinExistence type="predicted"/>
<dbReference type="RefSeq" id="WP_075025546.1">
    <property type="nucleotide sequence ID" value="NZ_FONR01000001.1"/>
</dbReference>
<dbReference type="InterPro" id="IPR037171">
    <property type="entry name" value="NagB/RpiA_transferase-like"/>
</dbReference>
<name>A0A1I1ZRM4_9ACTN</name>
<dbReference type="EMBL" id="FONR01000001">
    <property type="protein sequence ID" value="SFE34434.1"/>
    <property type="molecule type" value="Genomic_DNA"/>
</dbReference>
<evidence type="ECO:0000313" key="3">
    <source>
        <dbReference type="Proteomes" id="UP000181942"/>
    </source>
</evidence>
<dbReference type="InterPro" id="IPR014036">
    <property type="entry name" value="DeoR-like_C"/>
</dbReference>
<dbReference type="SUPFAM" id="SSF100950">
    <property type="entry name" value="NagB/RpiA/CoA transferase-like"/>
    <property type="match status" value="1"/>
</dbReference>
<protein>
    <submittedName>
        <fullName evidence="2">DeoR C terminal sensor domain-containing protein</fullName>
    </submittedName>
</protein>
<dbReference type="Pfam" id="PF00455">
    <property type="entry name" value="DeoRC"/>
    <property type="match status" value="1"/>
</dbReference>
<evidence type="ECO:0000313" key="2">
    <source>
        <dbReference type="EMBL" id="SFE34434.1"/>
    </source>
</evidence>
<accession>A0A1I1ZRM4</accession>
<sequence length="149" mass="15323">MLLALADSPEADVVVVGGRPRYPNEAIVGSAAERRLRSITPDVVFPDADGLVTGRGLGAPTLGQAQLKRVMLYAARTAMVPADHSKLGTGPFPYWAPLDRPYTLVVDEQADPATVSPFRADGAVLLAPVTSAPARPAAAQAGQPGAVAG</sequence>
<evidence type="ECO:0000259" key="1">
    <source>
        <dbReference type="Pfam" id="PF00455"/>
    </source>
</evidence>
<reference evidence="2 3" key="1">
    <citation type="submission" date="2016-10" db="EMBL/GenBank/DDBJ databases">
        <authorList>
            <person name="de Groot N.N."/>
        </authorList>
    </citation>
    <scope>NUCLEOTIDE SEQUENCE [LARGE SCALE GENOMIC DNA]</scope>
    <source>
        <strain evidence="2 3">OK461</strain>
    </source>
</reference>
<organism evidence="2 3">
    <name type="scientific">Streptomyces mirabilis</name>
    <dbReference type="NCBI Taxonomy" id="68239"/>
    <lineage>
        <taxon>Bacteria</taxon>
        <taxon>Bacillati</taxon>
        <taxon>Actinomycetota</taxon>
        <taxon>Actinomycetes</taxon>
        <taxon>Kitasatosporales</taxon>
        <taxon>Streptomycetaceae</taxon>
        <taxon>Streptomyces</taxon>
    </lineage>
</organism>
<dbReference type="SMART" id="SM01134">
    <property type="entry name" value="DeoRC"/>
    <property type="match status" value="1"/>
</dbReference>
<feature type="domain" description="DeoR-like transcriptional repressor C-terminal sensor" evidence="1">
    <location>
        <begin position="4"/>
        <end position="108"/>
    </location>
</feature>
<dbReference type="AlphaFoldDB" id="A0A1I1ZRM4"/>